<evidence type="ECO:0000259" key="2">
    <source>
        <dbReference type="Pfam" id="PF08153"/>
    </source>
</evidence>
<accession>A0A086JF32</accession>
<dbReference type="InterPro" id="IPR012971">
    <property type="entry name" value="NOG2_N_dom"/>
</dbReference>
<feature type="domain" description="Nucleolar GTP-binding protein 2 N-terminal" evidence="2">
    <location>
        <begin position="47"/>
        <end position="129"/>
    </location>
</feature>
<feature type="compositionally biased region" description="Basic residues" evidence="1">
    <location>
        <begin position="171"/>
        <end position="180"/>
    </location>
</feature>
<proteinExistence type="predicted"/>
<protein>
    <submittedName>
        <fullName evidence="3">NGP1NT (NUC091) domain protein</fullName>
    </submittedName>
</protein>
<dbReference type="EMBL" id="AEYH02003166">
    <property type="protein sequence ID" value="KFG30750.1"/>
    <property type="molecule type" value="Genomic_DNA"/>
</dbReference>
<dbReference type="VEuPathDB" id="ToxoDB:TGFOU_407030"/>
<sequence>MTDGSVWFPGHRAPRSTQRRKRFFLCLPPSSTFAVGSVPPPFSFPFFSVVLKRSKLPLSLLAPSAPGRTEHFDEGGQEMSTVPQTRGSAILSLQSFSDTFGDKRTRKRPQLQASDLGELARQAERRQASFQEGRGGAGGEDEGDETAFSRDDPRGQDSGGETAAASEKIFKKGTSRRIWG</sequence>
<gene>
    <name evidence="3" type="ORF">TGFOU_407030</name>
</gene>
<reference evidence="3 4" key="1">
    <citation type="submission" date="2014-07" db="EMBL/GenBank/DDBJ databases">
        <authorList>
            <person name="Sibley D."/>
            <person name="Venepally P."/>
            <person name="Karamycheva S."/>
            <person name="Hadjithomas M."/>
            <person name="Khan A."/>
            <person name="Brunk B."/>
            <person name="Roos D."/>
            <person name="Caler E."/>
            <person name="Lorenzi H."/>
        </authorList>
    </citation>
    <scope>NUCLEOTIDE SEQUENCE [LARGE SCALE GENOMIC DNA]</scope>
    <source>
        <strain evidence="3 4">FOU</strain>
    </source>
</reference>
<evidence type="ECO:0000313" key="3">
    <source>
        <dbReference type="EMBL" id="KFG30750.1"/>
    </source>
</evidence>
<name>A0A086JF32_TOXGO</name>
<dbReference type="Proteomes" id="UP000028838">
    <property type="component" value="Unassembled WGS sequence"/>
</dbReference>
<organism evidence="3 4">
    <name type="scientific">Toxoplasma gondii FOU</name>
    <dbReference type="NCBI Taxonomy" id="943167"/>
    <lineage>
        <taxon>Eukaryota</taxon>
        <taxon>Sar</taxon>
        <taxon>Alveolata</taxon>
        <taxon>Apicomplexa</taxon>
        <taxon>Conoidasida</taxon>
        <taxon>Coccidia</taxon>
        <taxon>Eucoccidiorida</taxon>
        <taxon>Eimeriorina</taxon>
        <taxon>Sarcocystidae</taxon>
        <taxon>Toxoplasma</taxon>
    </lineage>
</organism>
<evidence type="ECO:0000256" key="1">
    <source>
        <dbReference type="SAM" id="MobiDB-lite"/>
    </source>
</evidence>
<feature type="region of interest" description="Disordered" evidence="1">
    <location>
        <begin position="62"/>
        <end position="84"/>
    </location>
</feature>
<dbReference type="Pfam" id="PF08153">
    <property type="entry name" value="NGP1NT"/>
    <property type="match status" value="1"/>
</dbReference>
<dbReference type="AlphaFoldDB" id="A0A086JF32"/>
<evidence type="ECO:0000313" key="4">
    <source>
        <dbReference type="Proteomes" id="UP000028838"/>
    </source>
</evidence>
<feature type="region of interest" description="Disordered" evidence="1">
    <location>
        <begin position="99"/>
        <end position="180"/>
    </location>
</feature>
<feature type="non-terminal residue" evidence="3">
    <location>
        <position position="180"/>
    </location>
</feature>
<comment type="caution">
    <text evidence="3">The sequence shown here is derived from an EMBL/GenBank/DDBJ whole genome shotgun (WGS) entry which is preliminary data.</text>
</comment>